<feature type="compositionally biased region" description="Basic and acidic residues" evidence="1">
    <location>
        <begin position="18"/>
        <end position="28"/>
    </location>
</feature>
<dbReference type="Proteomes" id="UP001283361">
    <property type="component" value="Unassembled WGS sequence"/>
</dbReference>
<reference evidence="2" key="1">
    <citation type="journal article" date="2023" name="G3 (Bethesda)">
        <title>A reference genome for the long-term kleptoplast-retaining sea slug Elysia crispata morphotype clarki.</title>
        <authorList>
            <person name="Eastman K.E."/>
            <person name="Pendleton A.L."/>
            <person name="Shaikh M.A."/>
            <person name="Suttiyut T."/>
            <person name="Ogas R."/>
            <person name="Tomko P."/>
            <person name="Gavelis G."/>
            <person name="Widhalm J.R."/>
            <person name="Wisecaver J.H."/>
        </authorList>
    </citation>
    <scope>NUCLEOTIDE SEQUENCE</scope>
    <source>
        <strain evidence="2">ECLA1</strain>
    </source>
</reference>
<gene>
    <name evidence="2" type="ORF">RRG08_021922</name>
</gene>
<dbReference type="EMBL" id="JAWDGP010002165">
    <property type="protein sequence ID" value="KAK3785122.1"/>
    <property type="molecule type" value="Genomic_DNA"/>
</dbReference>
<keyword evidence="3" id="KW-1185">Reference proteome</keyword>
<evidence type="ECO:0000313" key="2">
    <source>
        <dbReference type="EMBL" id="KAK3785122.1"/>
    </source>
</evidence>
<name>A0AAE1ACL1_9GAST</name>
<organism evidence="2 3">
    <name type="scientific">Elysia crispata</name>
    <name type="common">lettuce slug</name>
    <dbReference type="NCBI Taxonomy" id="231223"/>
    <lineage>
        <taxon>Eukaryota</taxon>
        <taxon>Metazoa</taxon>
        <taxon>Spiralia</taxon>
        <taxon>Lophotrochozoa</taxon>
        <taxon>Mollusca</taxon>
        <taxon>Gastropoda</taxon>
        <taxon>Heterobranchia</taxon>
        <taxon>Euthyneura</taxon>
        <taxon>Panpulmonata</taxon>
        <taxon>Sacoglossa</taxon>
        <taxon>Placobranchoidea</taxon>
        <taxon>Plakobranchidae</taxon>
        <taxon>Elysia</taxon>
    </lineage>
</organism>
<protein>
    <submittedName>
        <fullName evidence="2">Uncharacterized protein</fullName>
    </submittedName>
</protein>
<accession>A0AAE1ACL1</accession>
<dbReference type="AlphaFoldDB" id="A0AAE1ACL1"/>
<proteinExistence type="predicted"/>
<evidence type="ECO:0000256" key="1">
    <source>
        <dbReference type="SAM" id="MobiDB-lite"/>
    </source>
</evidence>
<sequence>MILAAITRSPSALCSKEPASDPELRSPDHRLHCSLRNRPMILAAITRSPSALFSKEPAYDPSCDHQITICIVL</sequence>
<comment type="caution">
    <text evidence="2">The sequence shown here is derived from an EMBL/GenBank/DDBJ whole genome shotgun (WGS) entry which is preliminary data.</text>
</comment>
<evidence type="ECO:0000313" key="3">
    <source>
        <dbReference type="Proteomes" id="UP001283361"/>
    </source>
</evidence>
<feature type="region of interest" description="Disordered" evidence="1">
    <location>
        <begin position="1"/>
        <end position="28"/>
    </location>
</feature>